<evidence type="ECO:0000256" key="5">
    <source>
        <dbReference type="PIRNR" id="PIRNR000183"/>
    </source>
</evidence>
<dbReference type="PANTHER" id="PTHR42795">
    <property type="entry name" value="ALANINE DEHYDROGENASE"/>
    <property type="match status" value="1"/>
</dbReference>
<dbReference type="PROSITE" id="PS00837">
    <property type="entry name" value="ALADH_PNT_2"/>
    <property type="match status" value="1"/>
</dbReference>
<keyword evidence="3 5" id="KW-0560">Oxidoreductase</keyword>
<dbReference type="Gene3D" id="3.40.50.720">
    <property type="entry name" value="NAD(P)-binding Rossmann-like Domain"/>
    <property type="match status" value="2"/>
</dbReference>
<reference evidence="8 9" key="1">
    <citation type="submission" date="2023-09" db="EMBL/GenBank/DDBJ databases">
        <authorList>
            <person name="Rey-Velasco X."/>
        </authorList>
    </citation>
    <scope>NUCLEOTIDE SEQUENCE [LARGE SCALE GENOMIC DNA]</scope>
    <source>
        <strain evidence="8 9">W345</strain>
    </source>
</reference>
<sequence>MLIGVPKEIKNHEYRVGLTPSGVRELAGRGHQVMIQKAAGEAIGLYDEQYLNAGAVLVDTPEEIFAMADMVVKVKEPQPTEYAQLREGQLLFTYLHLAPDPEQTKGLVESGCVAIAYETVIDGKGGLPLLAPMSEVAGRMSIQAGAHALEKAQGGVGLLMGGVPGVAPAEVAIIGGGVVGYNAARIAVGMGAKVTILDRSLSRLNYLDSLFQGRLNTIYSTVDALEEYALKADLVIGAVLIPGAAAPKLVTRDMLKQMKNGAVIVDVAIDQGGCFETSRATTHQDPTYIVDGVVHYCVANMPGGVARTSTFALTNATMPYVLSLADKGYRKALQDDAYLLEGLNVYFHKVTYKAVAEALGYEYLQARQALDWRF</sequence>
<dbReference type="InterPro" id="IPR008141">
    <property type="entry name" value="Ala_DH"/>
</dbReference>
<dbReference type="RefSeq" id="WP_311363699.1">
    <property type="nucleotide sequence ID" value="NZ_JAVRIC010000003.1"/>
</dbReference>
<keyword evidence="4 5" id="KW-0520">NAD</keyword>
<dbReference type="Proteomes" id="UP001254608">
    <property type="component" value="Unassembled WGS sequence"/>
</dbReference>
<name>A0ABU2WEM4_9GAMM</name>
<dbReference type="EMBL" id="JAVRIC010000003">
    <property type="protein sequence ID" value="MDT0496305.1"/>
    <property type="molecule type" value="Genomic_DNA"/>
</dbReference>
<evidence type="ECO:0000259" key="6">
    <source>
        <dbReference type="SMART" id="SM01002"/>
    </source>
</evidence>
<organism evidence="8 9">
    <name type="scientific">Banduia mediterranea</name>
    <dbReference type="NCBI Taxonomy" id="3075609"/>
    <lineage>
        <taxon>Bacteria</taxon>
        <taxon>Pseudomonadati</taxon>
        <taxon>Pseudomonadota</taxon>
        <taxon>Gammaproteobacteria</taxon>
        <taxon>Nevskiales</taxon>
        <taxon>Algiphilaceae</taxon>
        <taxon>Banduia</taxon>
    </lineage>
</organism>
<dbReference type="SUPFAM" id="SSF52283">
    <property type="entry name" value="Formate/glycerate dehydrogenase catalytic domain-like"/>
    <property type="match status" value="1"/>
</dbReference>
<evidence type="ECO:0000256" key="4">
    <source>
        <dbReference type="ARBA" id="ARBA00023027"/>
    </source>
</evidence>
<dbReference type="SUPFAM" id="SSF51735">
    <property type="entry name" value="NAD(P)-binding Rossmann-fold domains"/>
    <property type="match status" value="1"/>
</dbReference>
<dbReference type="GO" id="GO:0000286">
    <property type="term" value="F:alanine dehydrogenase activity"/>
    <property type="evidence" value="ECO:0007669"/>
    <property type="project" value="UniProtKB-EC"/>
</dbReference>
<dbReference type="Pfam" id="PF05222">
    <property type="entry name" value="AlaDh_PNT_N"/>
    <property type="match status" value="1"/>
</dbReference>
<comment type="catalytic activity">
    <reaction evidence="5">
        <text>L-alanine + NAD(+) + H2O = pyruvate + NH4(+) + NADH + H(+)</text>
        <dbReference type="Rhea" id="RHEA:18405"/>
        <dbReference type="ChEBI" id="CHEBI:15361"/>
        <dbReference type="ChEBI" id="CHEBI:15377"/>
        <dbReference type="ChEBI" id="CHEBI:15378"/>
        <dbReference type="ChEBI" id="CHEBI:28938"/>
        <dbReference type="ChEBI" id="CHEBI:57540"/>
        <dbReference type="ChEBI" id="CHEBI:57945"/>
        <dbReference type="ChEBI" id="CHEBI:57972"/>
        <dbReference type="EC" id="1.4.1.1"/>
    </reaction>
</comment>
<evidence type="ECO:0000256" key="1">
    <source>
        <dbReference type="ARBA" id="ARBA00005689"/>
    </source>
</evidence>
<dbReference type="SMART" id="SM01002">
    <property type="entry name" value="AlaDh_PNT_C"/>
    <property type="match status" value="1"/>
</dbReference>
<evidence type="ECO:0000256" key="3">
    <source>
        <dbReference type="ARBA" id="ARBA00023002"/>
    </source>
</evidence>
<dbReference type="SMART" id="SM01003">
    <property type="entry name" value="AlaDh_PNT_N"/>
    <property type="match status" value="1"/>
</dbReference>
<dbReference type="Pfam" id="PF01262">
    <property type="entry name" value="AlaDh_PNT_C"/>
    <property type="match status" value="1"/>
</dbReference>
<comment type="caution">
    <text evidence="8">The sequence shown here is derived from an EMBL/GenBank/DDBJ whole genome shotgun (WGS) entry which is preliminary data.</text>
</comment>
<evidence type="ECO:0000259" key="7">
    <source>
        <dbReference type="SMART" id="SM01003"/>
    </source>
</evidence>
<dbReference type="NCBIfam" id="TIGR00518">
    <property type="entry name" value="alaDH"/>
    <property type="match status" value="1"/>
</dbReference>
<dbReference type="InterPro" id="IPR036291">
    <property type="entry name" value="NAD(P)-bd_dom_sf"/>
</dbReference>
<dbReference type="PIRSF" id="PIRSF000183">
    <property type="entry name" value="Alanine_dh"/>
    <property type="match status" value="1"/>
</dbReference>
<dbReference type="PANTHER" id="PTHR42795:SF1">
    <property type="entry name" value="ALANINE DEHYDROGENASE"/>
    <property type="match status" value="1"/>
</dbReference>
<evidence type="ECO:0000313" key="8">
    <source>
        <dbReference type="EMBL" id="MDT0496305.1"/>
    </source>
</evidence>
<dbReference type="InterPro" id="IPR008143">
    <property type="entry name" value="Ala_DH/PNT_CS2"/>
</dbReference>
<evidence type="ECO:0000313" key="9">
    <source>
        <dbReference type="Proteomes" id="UP001254608"/>
    </source>
</evidence>
<accession>A0ABU2WEM4</accession>
<feature type="domain" description="Alanine dehydrogenase/pyridine nucleotide transhydrogenase N-terminal" evidence="7">
    <location>
        <begin position="4"/>
        <end position="137"/>
    </location>
</feature>
<evidence type="ECO:0000256" key="2">
    <source>
        <dbReference type="ARBA" id="ARBA00012897"/>
    </source>
</evidence>
<keyword evidence="9" id="KW-1185">Reference proteome</keyword>
<proteinExistence type="inferred from homology"/>
<protein>
    <recommendedName>
        <fullName evidence="2 5">Alanine dehydrogenase</fullName>
        <ecNumber evidence="2 5">1.4.1.1</ecNumber>
    </recommendedName>
</protein>
<dbReference type="InterPro" id="IPR007698">
    <property type="entry name" value="AlaDH/PNT_NAD(H)-bd"/>
</dbReference>
<comment type="similarity">
    <text evidence="1 5">Belongs to the AlaDH/PNT family.</text>
</comment>
<dbReference type="CDD" id="cd05305">
    <property type="entry name" value="L-AlaDH"/>
    <property type="match status" value="1"/>
</dbReference>
<dbReference type="EC" id="1.4.1.1" evidence="2 5"/>
<gene>
    <name evidence="8" type="primary">ald</name>
    <name evidence="8" type="ORF">RM530_02840</name>
</gene>
<feature type="domain" description="Alanine dehydrogenase/pyridine nucleotide transhydrogenase NAD(H)-binding" evidence="6">
    <location>
        <begin position="149"/>
        <end position="297"/>
    </location>
</feature>
<dbReference type="InterPro" id="IPR007886">
    <property type="entry name" value="AlaDH/PNT_N"/>
</dbReference>